<evidence type="ECO:0000313" key="6">
    <source>
        <dbReference type="EMBL" id="KAK6336995.1"/>
    </source>
</evidence>
<reference evidence="6 7" key="1">
    <citation type="submission" date="2019-10" db="EMBL/GenBank/DDBJ databases">
        <authorList>
            <person name="Palmer J.M."/>
        </authorList>
    </citation>
    <scope>NUCLEOTIDE SEQUENCE [LARGE SCALE GENOMIC DNA]</scope>
    <source>
        <strain evidence="6 7">TWF718</strain>
    </source>
</reference>
<evidence type="ECO:0000256" key="2">
    <source>
        <dbReference type="ARBA" id="ARBA00022723"/>
    </source>
</evidence>
<comment type="caution">
    <text evidence="6">The sequence shown here is derived from an EMBL/GenBank/DDBJ whole genome shotgun (WGS) entry which is preliminary data.</text>
</comment>
<keyword evidence="2" id="KW-0479">Metal-binding</keyword>
<evidence type="ECO:0000256" key="4">
    <source>
        <dbReference type="ARBA" id="ARBA00038402"/>
    </source>
</evidence>
<keyword evidence="3" id="KW-0862">Zinc</keyword>
<keyword evidence="1" id="KW-0819">tRNA processing</keyword>
<accession>A0AAN8MN08</accession>
<dbReference type="GO" id="GO:0005655">
    <property type="term" value="C:nucleolar ribonuclease P complex"/>
    <property type="evidence" value="ECO:0007669"/>
    <property type="project" value="TreeGrafter"/>
</dbReference>
<dbReference type="EMBL" id="JAVHNR010000007">
    <property type="protein sequence ID" value="KAK6336995.1"/>
    <property type="molecule type" value="Genomic_DNA"/>
</dbReference>
<dbReference type="GO" id="GO:0008033">
    <property type="term" value="P:tRNA processing"/>
    <property type="evidence" value="ECO:0007669"/>
    <property type="project" value="UniProtKB-KW"/>
</dbReference>
<evidence type="ECO:0000256" key="5">
    <source>
        <dbReference type="SAM" id="MobiDB-lite"/>
    </source>
</evidence>
<evidence type="ECO:0000256" key="3">
    <source>
        <dbReference type="ARBA" id="ARBA00022833"/>
    </source>
</evidence>
<keyword evidence="7" id="KW-1185">Reference proteome</keyword>
<dbReference type="Gene3D" id="6.20.50.20">
    <property type="match status" value="1"/>
</dbReference>
<dbReference type="AlphaFoldDB" id="A0AAN8MN08"/>
<dbReference type="Pfam" id="PF04032">
    <property type="entry name" value="Rpr2"/>
    <property type="match status" value="1"/>
</dbReference>
<dbReference type="Proteomes" id="UP001313282">
    <property type="component" value="Unassembled WGS sequence"/>
</dbReference>
<sequence>MKKAKGPASSGKPNPPPPQAAIFSRLSFLHQASSILPSPSVGLSRYYTSHLLSVSKKSVQRLSPAVKHTICKRCSSLLLPGKTSTTRVENKSKNGRKPWADVVVVTCGFCGAVRRFPTVDKQEMKERKIMKRKEKDISVSSREQETGKEEEEHKEKKEDTDMTGT</sequence>
<dbReference type="PANTHER" id="PTHR14742">
    <property type="entry name" value="RIBONUCLEASE P SUBUNIT P21"/>
    <property type="match status" value="1"/>
</dbReference>
<dbReference type="GO" id="GO:0046872">
    <property type="term" value="F:metal ion binding"/>
    <property type="evidence" value="ECO:0007669"/>
    <property type="project" value="UniProtKB-KW"/>
</dbReference>
<evidence type="ECO:0000313" key="7">
    <source>
        <dbReference type="Proteomes" id="UP001313282"/>
    </source>
</evidence>
<evidence type="ECO:0000256" key="1">
    <source>
        <dbReference type="ARBA" id="ARBA00022694"/>
    </source>
</evidence>
<gene>
    <name evidence="6" type="ORF">TWF718_009782</name>
</gene>
<dbReference type="PANTHER" id="PTHR14742:SF0">
    <property type="entry name" value="RIBONUCLEASE P PROTEIN SUBUNIT P21"/>
    <property type="match status" value="1"/>
</dbReference>
<proteinExistence type="inferred from homology"/>
<protein>
    <submittedName>
        <fullName evidence="6">Uncharacterized protein</fullName>
    </submittedName>
</protein>
<name>A0AAN8MN08_9PEZI</name>
<comment type="similarity">
    <text evidence="4">Belongs to the eukaryotic/archaeal RNase P protein component 4 family.</text>
</comment>
<dbReference type="InterPro" id="IPR007175">
    <property type="entry name" value="Rpr2/Snm1/Rpp21"/>
</dbReference>
<feature type="region of interest" description="Disordered" evidence="5">
    <location>
        <begin position="123"/>
        <end position="165"/>
    </location>
</feature>
<organism evidence="6 7">
    <name type="scientific">Orbilia javanica</name>
    <dbReference type="NCBI Taxonomy" id="47235"/>
    <lineage>
        <taxon>Eukaryota</taxon>
        <taxon>Fungi</taxon>
        <taxon>Dikarya</taxon>
        <taxon>Ascomycota</taxon>
        <taxon>Pezizomycotina</taxon>
        <taxon>Orbiliomycetes</taxon>
        <taxon>Orbiliales</taxon>
        <taxon>Orbiliaceae</taxon>
        <taxon>Orbilia</taxon>
    </lineage>
</organism>